<dbReference type="Proteomes" id="UP000005239">
    <property type="component" value="Unassembled WGS sequence"/>
</dbReference>
<protein>
    <submittedName>
        <fullName evidence="1">Uncharacterized protein</fullName>
    </submittedName>
</protein>
<keyword evidence="2" id="KW-1185">Reference proteome</keyword>
<proteinExistence type="predicted"/>
<sequence>MNYHHQHPHSFRLGAISFERTVGTRYWKWYERRCPSTFLVFVGAELIANATNVFTYYRRVALRIRLLLACCKFLHLLYHSGLWNSC</sequence>
<evidence type="ECO:0000313" key="2">
    <source>
        <dbReference type="Proteomes" id="UP000005239"/>
    </source>
</evidence>
<dbReference type="EnsemblMetazoa" id="PPA41432.1">
    <property type="protein sequence ID" value="PPA41432.1"/>
    <property type="gene ID" value="WBGene00279801"/>
</dbReference>
<evidence type="ECO:0000313" key="1">
    <source>
        <dbReference type="EnsemblMetazoa" id="PPA41432.1"/>
    </source>
</evidence>
<organism evidence="1 2">
    <name type="scientific">Pristionchus pacificus</name>
    <name type="common">Parasitic nematode worm</name>
    <dbReference type="NCBI Taxonomy" id="54126"/>
    <lineage>
        <taxon>Eukaryota</taxon>
        <taxon>Metazoa</taxon>
        <taxon>Ecdysozoa</taxon>
        <taxon>Nematoda</taxon>
        <taxon>Chromadorea</taxon>
        <taxon>Rhabditida</taxon>
        <taxon>Rhabditina</taxon>
        <taxon>Diplogasteromorpha</taxon>
        <taxon>Diplogasteroidea</taxon>
        <taxon>Neodiplogasteridae</taxon>
        <taxon>Pristionchus</taxon>
    </lineage>
</organism>
<reference evidence="2" key="1">
    <citation type="journal article" date="2008" name="Nat. Genet.">
        <title>The Pristionchus pacificus genome provides a unique perspective on nematode lifestyle and parasitism.</title>
        <authorList>
            <person name="Dieterich C."/>
            <person name="Clifton S.W."/>
            <person name="Schuster L.N."/>
            <person name="Chinwalla A."/>
            <person name="Delehaunty K."/>
            <person name="Dinkelacker I."/>
            <person name="Fulton L."/>
            <person name="Fulton R."/>
            <person name="Godfrey J."/>
            <person name="Minx P."/>
            <person name="Mitreva M."/>
            <person name="Roeseler W."/>
            <person name="Tian H."/>
            <person name="Witte H."/>
            <person name="Yang S.P."/>
            <person name="Wilson R.K."/>
            <person name="Sommer R.J."/>
        </authorList>
    </citation>
    <scope>NUCLEOTIDE SEQUENCE [LARGE SCALE GENOMIC DNA]</scope>
    <source>
        <strain evidence="2">PS312</strain>
    </source>
</reference>
<dbReference type="AlphaFoldDB" id="A0A2A6CQ61"/>
<accession>A0A8R1UXI6</accession>
<name>A0A2A6CQ61_PRIPA</name>
<gene>
    <name evidence="1" type="primary">WBGene00279801</name>
</gene>
<accession>A0A2A6CQ61</accession>
<reference evidence="1" key="2">
    <citation type="submission" date="2022-06" db="UniProtKB">
        <authorList>
            <consortium name="EnsemblMetazoa"/>
        </authorList>
    </citation>
    <scope>IDENTIFICATION</scope>
    <source>
        <strain evidence="1">PS312</strain>
    </source>
</reference>